<evidence type="ECO:0000259" key="4">
    <source>
        <dbReference type="Pfam" id="PF22692"/>
    </source>
</evidence>
<gene>
    <name evidence="5" type="ORF">Q5741_08890</name>
</gene>
<keyword evidence="6" id="KW-1185">Reference proteome</keyword>
<organism evidence="5 6">
    <name type="scientific">Paenibacillus lacisoli</name>
    <dbReference type="NCBI Taxonomy" id="3064525"/>
    <lineage>
        <taxon>Bacteria</taxon>
        <taxon>Bacillati</taxon>
        <taxon>Bacillota</taxon>
        <taxon>Bacilli</taxon>
        <taxon>Bacillales</taxon>
        <taxon>Paenibacillaceae</taxon>
        <taxon>Paenibacillus</taxon>
    </lineage>
</organism>
<name>A0ABT9CD00_9BACL</name>
<keyword evidence="5" id="KW-0282">Flagellum</keyword>
<keyword evidence="5" id="KW-0966">Cell projection</keyword>
<dbReference type="InterPro" id="IPR010930">
    <property type="entry name" value="Flg_bb/hook_C_dom"/>
</dbReference>
<feature type="domain" description="Flagellar basal body rod protein N-terminal" evidence="2">
    <location>
        <begin position="5"/>
        <end position="35"/>
    </location>
</feature>
<evidence type="ECO:0000256" key="1">
    <source>
        <dbReference type="ARBA" id="ARBA00009677"/>
    </source>
</evidence>
<evidence type="ECO:0000259" key="2">
    <source>
        <dbReference type="Pfam" id="PF00460"/>
    </source>
</evidence>
<keyword evidence="5" id="KW-0969">Cilium</keyword>
<comment type="caution">
    <text evidence="5">The sequence shown here is derived from an EMBL/GenBank/DDBJ whole genome shotgun (WGS) entry which is preliminary data.</text>
</comment>
<dbReference type="Pfam" id="PF22692">
    <property type="entry name" value="LlgE_F_G_D1"/>
    <property type="match status" value="1"/>
</dbReference>
<dbReference type="InterPro" id="IPR001444">
    <property type="entry name" value="Flag_bb_rod_N"/>
</dbReference>
<feature type="domain" description="Flagellar hook protein FlgE/F/G-like D1" evidence="4">
    <location>
        <begin position="130"/>
        <end position="191"/>
    </location>
</feature>
<comment type="similarity">
    <text evidence="1">Belongs to the flagella basal body rod proteins family.</text>
</comment>
<dbReference type="Pfam" id="PF00460">
    <property type="entry name" value="Flg_bb_rod"/>
    <property type="match status" value="1"/>
</dbReference>
<dbReference type="Pfam" id="PF06429">
    <property type="entry name" value="Flg_bbr_C"/>
    <property type="match status" value="1"/>
</dbReference>
<dbReference type="Proteomes" id="UP001240171">
    <property type="component" value="Unassembled WGS sequence"/>
</dbReference>
<dbReference type="PANTHER" id="PTHR30435">
    <property type="entry name" value="FLAGELLAR PROTEIN"/>
    <property type="match status" value="1"/>
</dbReference>
<dbReference type="RefSeq" id="WP_305023716.1">
    <property type="nucleotide sequence ID" value="NZ_JAUQTB010000003.1"/>
</dbReference>
<evidence type="ECO:0000259" key="3">
    <source>
        <dbReference type="Pfam" id="PF06429"/>
    </source>
</evidence>
<accession>A0ABT9CD00</accession>
<dbReference type="InterPro" id="IPR053967">
    <property type="entry name" value="LlgE_F_G-like_D1"/>
</dbReference>
<sequence>MLRGLYTAAAGMITQQRRHDTDTQNVANINTPGYKQVNSVQRSFPETLISMMGGNPDSPDRRIGKLNTGVFAEESLSTYLGGTVNETGQNTDFALVSDLRVTDPATGQPMAFDESGKYVSPDGQVTYKPEAFFTVQDEEGNIRYTKDGHFRVDGAGQLLSSLGDRVVDNTGNPITLTGGVSALKVNEQGQLVNALTGTPTGVNLGISVIDRPNQLVRQGEGNFMLDETDGAAARYMQAGDSVQIRQGYLEGSNVDTAQTMVDMTAALRAYEANQKVIQFYDKSLDKAVNEVGRV</sequence>
<dbReference type="SUPFAM" id="SSF117143">
    <property type="entry name" value="Flagellar hook protein flgE"/>
    <property type="match status" value="1"/>
</dbReference>
<protein>
    <submittedName>
        <fullName evidence="5">Flagellar hook-basal body protein</fullName>
    </submittedName>
</protein>
<dbReference type="InterPro" id="IPR037925">
    <property type="entry name" value="FlgE/F/G-like"/>
</dbReference>
<dbReference type="PANTHER" id="PTHR30435:SF19">
    <property type="entry name" value="FLAGELLAR BASAL-BODY ROD PROTEIN FLGG"/>
    <property type="match status" value="1"/>
</dbReference>
<proteinExistence type="inferred from homology"/>
<reference evidence="5 6" key="1">
    <citation type="submission" date="2023-07" db="EMBL/GenBank/DDBJ databases">
        <title>Paenibacillus sp. JX-17 nov. isolated from soil.</title>
        <authorList>
            <person name="Wan Y."/>
            <person name="Liu B."/>
        </authorList>
    </citation>
    <scope>NUCLEOTIDE SEQUENCE [LARGE SCALE GENOMIC DNA]</scope>
    <source>
        <strain evidence="5 6">JX-17</strain>
    </source>
</reference>
<feature type="domain" description="Flagellar basal-body/hook protein C-terminal" evidence="3">
    <location>
        <begin position="245"/>
        <end position="289"/>
    </location>
</feature>
<evidence type="ECO:0000313" key="5">
    <source>
        <dbReference type="EMBL" id="MDO7906534.1"/>
    </source>
</evidence>
<dbReference type="EMBL" id="JAUQTB010000003">
    <property type="protein sequence ID" value="MDO7906534.1"/>
    <property type="molecule type" value="Genomic_DNA"/>
</dbReference>
<evidence type="ECO:0000313" key="6">
    <source>
        <dbReference type="Proteomes" id="UP001240171"/>
    </source>
</evidence>